<name>A0ABN9DDH8_9NEOB</name>
<organism evidence="1 2">
    <name type="scientific">Staurois parvus</name>
    <dbReference type="NCBI Taxonomy" id="386267"/>
    <lineage>
        <taxon>Eukaryota</taxon>
        <taxon>Metazoa</taxon>
        <taxon>Chordata</taxon>
        <taxon>Craniata</taxon>
        <taxon>Vertebrata</taxon>
        <taxon>Euteleostomi</taxon>
        <taxon>Amphibia</taxon>
        <taxon>Batrachia</taxon>
        <taxon>Anura</taxon>
        <taxon>Neobatrachia</taxon>
        <taxon>Ranoidea</taxon>
        <taxon>Ranidae</taxon>
        <taxon>Staurois</taxon>
    </lineage>
</organism>
<gene>
    <name evidence="1" type="ORF">SPARVUS_LOCUS7128592</name>
</gene>
<proteinExistence type="predicted"/>
<comment type="caution">
    <text evidence="1">The sequence shown here is derived from an EMBL/GenBank/DDBJ whole genome shotgun (WGS) entry which is preliminary data.</text>
</comment>
<dbReference type="EMBL" id="CATNWA010014339">
    <property type="protein sequence ID" value="CAI9570640.1"/>
    <property type="molecule type" value="Genomic_DNA"/>
</dbReference>
<reference evidence="1" key="1">
    <citation type="submission" date="2023-05" db="EMBL/GenBank/DDBJ databases">
        <authorList>
            <person name="Stuckert A."/>
        </authorList>
    </citation>
    <scope>NUCLEOTIDE SEQUENCE</scope>
</reference>
<evidence type="ECO:0000313" key="2">
    <source>
        <dbReference type="Proteomes" id="UP001162483"/>
    </source>
</evidence>
<accession>A0ABN9DDH8</accession>
<sequence>EISPLSAPAHCFVWFCSAEQSHTKQCAYSVKHTHSTQVNHLITPDVNPFLPSVISSVSVLFISTDHTVLVSLGMSVTPSQFPQVSECPVADCRHY</sequence>
<keyword evidence="2" id="KW-1185">Reference proteome</keyword>
<dbReference type="Proteomes" id="UP001162483">
    <property type="component" value="Unassembled WGS sequence"/>
</dbReference>
<evidence type="ECO:0000313" key="1">
    <source>
        <dbReference type="EMBL" id="CAI9570640.1"/>
    </source>
</evidence>
<feature type="non-terminal residue" evidence="1">
    <location>
        <position position="1"/>
    </location>
</feature>
<protein>
    <submittedName>
        <fullName evidence="1">Uncharacterized protein</fullName>
    </submittedName>
</protein>